<protein>
    <submittedName>
        <fullName evidence="2">DNA polymerase IV</fullName>
    </submittedName>
</protein>
<accession>K1UJZ3</accession>
<dbReference type="InterPro" id="IPR036775">
    <property type="entry name" value="DNA_pol_Y-fam_lit_finger_sf"/>
</dbReference>
<dbReference type="SUPFAM" id="SSF100879">
    <property type="entry name" value="Lesion bypass DNA polymerase (Y-family), little finger domain"/>
    <property type="match status" value="1"/>
</dbReference>
<dbReference type="GO" id="GO:0003684">
    <property type="term" value="F:damaged DNA binding"/>
    <property type="evidence" value="ECO:0007669"/>
    <property type="project" value="InterPro"/>
</dbReference>
<proteinExistence type="predicted"/>
<gene>
    <name evidence="2" type="ORF">LEA_03470</name>
</gene>
<dbReference type="Pfam" id="PF11799">
    <property type="entry name" value="IMS_C"/>
    <property type="match status" value="1"/>
</dbReference>
<dbReference type="InterPro" id="IPR017961">
    <property type="entry name" value="DNA_pol_Y-fam_little_finger"/>
</dbReference>
<organism evidence="2">
    <name type="scientific">human gut metagenome</name>
    <dbReference type="NCBI Taxonomy" id="408170"/>
    <lineage>
        <taxon>unclassified sequences</taxon>
        <taxon>metagenomes</taxon>
        <taxon>organismal metagenomes</taxon>
    </lineage>
</organism>
<evidence type="ECO:0000313" key="2">
    <source>
        <dbReference type="EMBL" id="EKC78450.1"/>
    </source>
</evidence>
<name>K1UJZ3_9ZZZZ</name>
<reference evidence="2" key="1">
    <citation type="journal article" date="2013" name="Environ. Microbiol.">
        <title>Microbiota from the distal guts of lean and obese adolescents exhibit partial functional redundancy besides clear differences in community structure.</title>
        <authorList>
            <person name="Ferrer M."/>
            <person name="Ruiz A."/>
            <person name="Lanza F."/>
            <person name="Haange S.B."/>
            <person name="Oberbach A."/>
            <person name="Till H."/>
            <person name="Bargiela R."/>
            <person name="Campoy C."/>
            <person name="Segura M.T."/>
            <person name="Richter M."/>
            <person name="von Bergen M."/>
            <person name="Seifert J."/>
            <person name="Suarez A."/>
        </authorList>
    </citation>
    <scope>NUCLEOTIDE SEQUENCE</scope>
</reference>
<dbReference type="EMBL" id="AJWY01002302">
    <property type="protein sequence ID" value="EKC78450.1"/>
    <property type="molecule type" value="Genomic_DNA"/>
</dbReference>
<dbReference type="Gene3D" id="3.30.1490.100">
    <property type="entry name" value="DNA polymerase, Y-family, little finger domain"/>
    <property type="match status" value="1"/>
</dbReference>
<evidence type="ECO:0000259" key="1">
    <source>
        <dbReference type="Pfam" id="PF11799"/>
    </source>
</evidence>
<comment type="caution">
    <text evidence="2">The sequence shown here is derived from an EMBL/GenBank/DDBJ whole genome shotgun (WGS) entry which is preliminary data.</text>
</comment>
<feature type="domain" description="DNA polymerase Y-family little finger" evidence="1">
    <location>
        <begin position="2"/>
        <end position="62"/>
    </location>
</feature>
<dbReference type="AlphaFoldDB" id="K1UJZ3"/>
<sequence length="84" mass="9803">MKFADFTQITRSISQEKVLKKKDDILPLAKRLLKQVDYSSAHPIRLLGLSVSNASSEEARKQDKENSSFKPEYKELELEFEDWE</sequence>
<dbReference type="GO" id="GO:0006281">
    <property type="term" value="P:DNA repair"/>
    <property type="evidence" value="ECO:0007669"/>
    <property type="project" value="InterPro"/>
</dbReference>